<evidence type="ECO:0000256" key="13">
    <source>
        <dbReference type="ARBA" id="ARBA00023125"/>
    </source>
</evidence>
<dbReference type="Pfam" id="PF00385">
    <property type="entry name" value="Chromo"/>
    <property type="match status" value="1"/>
</dbReference>
<evidence type="ECO:0000256" key="7">
    <source>
        <dbReference type="ARBA" id="ARBA00022759"/>
    </source>
</evidence>
<feature type="domain" description="Chromo" evidence="17">
    <location>
        <begin position="1307"/>
        <end position="1369"/>
    </location>
</feature>
<dbReference type="Gene3D" id="3.30.70.270">
    <property type="match status" value="2"/>
</dbReference>
<evidence type="ECO:0000256" key="14">
    <source>
        <dbReference type="ARBA" id="ARBA00023172"/>
    </source>
</evidence>
<evidence type="ECO:0000256" key="9">
    <source>
        <dbReference type="ARBA" id="ARBA00022842"/>
    </source>
</evidence>
<dbReference type="CDD" id="cd00303">
    <property type="entry name" value="retropepsin_like"/>
    <property type="match status" value="1"/>
</dbReference>
<sequence length="1369" mass="156265">MMKGMTNQQKFDWIDSQLGELAGVSDSMIDIRASLKEFDIPGLIERVTTLEGLVSRVRALERNKNVQGTGDNAAELEERVSSIDQSQAQLEGAVHTMRGEILEDMAIMKDELGELNTKVNITMRAVGNDNHNPYAEGVGQRRMKVPEPRAFGGARDAKELENFLFDMEQYFRAVRMDSEEAKVTTATMYLAGDAKLWWRTKYVDIQDGRCVIDTWEDLRRELKAQFFPENVEYIARPNLRELKQTGTIREYVKRFAGLMLDIRDMSEKDKMFYFLEGLKPWARAELQRQRPATSVMLDTGATHNFVSEAEAKKLGLKLEKDSGRMKAMNSKSLPTAGQAKQVSVKLGTWEGRVDFVVAKIDDFDVVLGMEFMLTHKAIPIPAASSLMIMGEQPAMVPAVIKQLGETKHLSALQFKKGVKRHEPTFVVVPLVTEDQGDGEPVPPTIQGVLKEYEGVMPDKLPQTLPPCRGIDHEIELVPGIKPPAKAPYRMAPPELAELRKQLNELLESGFIRPSKAPFGVPVLFQKKQDGSLRMCVDYRALNKVTVRNNYPIPLIADLFDQLSGAKYFTKLDLRSGYYQVRIAEGDEPKTTCVTRYSAFEFLVMPFGLTNAPATFCTLMNQVFRGYLDKFVVVYLDDIVIYSSTLEDHKQHLQLVFNRLRENQLFVKREKCSFAQKRIKFLGHIIEEGRVRMDLDKVKAIQEWKTPTSVTELRSFLGLANYYRRFVEGYSRKAAPLTELLKKGTVWHWGEPCQTAFEDMKLAMINDPVLALPDISKPFEVQTDASDYALGGVLLQENHPVAYESHKLSQAERRYTAQEKEMLAPKLTPKQGRWHEFLAEFDFEFEHKAGKSNQAADALSRKAELAAMTYVAHISASRVATSMRERIRENLDKDPVAQAIINLAKEGKTRQFWVEDGLLMAKGSRLFVPKAGDLRRTLMKECHDTLWAGHPGWQRTYALLKQGYYWPQMREDAVNYSKTCLICQQDKVERKKIAGLLEPLPVPTRPWESVSLDFITSLSRVGDLSTILVVVDRFSKYATFIPAPKYCSAEDTAQLFFKYVVKYWGVPKNIVSDRDSRFTGTFWSELFNLLGSQLNISSSYHPQTDGQTERFNGMLEEYLRHFASVNQRNWPKLLDTAQFCFNAQKSSATNRSPFEIVTGQQPLLPHTLDGPYTGKSPKAHHFTKDWKQNIDIARAYLEKASKRMKKWADKGRRQLEFQVEDLVLVKLTKEQLKGLRGQDHKLIRKYEGPLPIVSKVGKVAYKIDLSPWMKIHPVIHVSNLKPYHPDPEDPARNQSTRPAVNLKKPPSRVAEEILAERRVIIRRRPRLEFLVKWKGLGDEETSWEKAEDLSEFQQKIEDFQAAESTRTSTN</sequence>
<dbReference type="KEGG" id="qsa:O6P43_022916"/>
<comment type="caution">
    <text evidence="20">The sequence shown here is derived from an EMBL/GenBank/DDBJ whole genome shotgun (WGS) entry which is preliminary data.</text>
</comment>
<keyword evidence="4" id="KW-0540">Nuclease</keyword>
<dbReference type="GO" id="GO:0046872">
    <property type="term" value="F:metal ion binding"/>
    <property type="evidence" value="ECO:0007669"/>
    <property type="project" value="UniProtKB-KW"/>
</dbReference>
<dbReference type="PROSITE" id="PS50013">
    <property type="entry name" value="CHROMO_2"/>
    <property type="match status" value="1"/>
</dbReference>
<evidence type="ECO:0000256" key="8">
    <source>
        <dbReference type="ARBA" id="ARBA00022801"/>
    </source>
</evidence>
<dbReference type="FunFam" id="3.30.70.270:FF:000115">
    <property type="entry name" value="Polyprotein of retroviral origin, putative"/>
    <property type="match status" value="1"/>
</dbReference>
<dbReference type="PANTHER" id="PTHR37984:SF5">
    <property type="entry name" value="PROTEIN NYNRIN-LIKE"/>
    <property type="match status" value="1"/>
</dbReference>
<keyword evidence="7" id="KW-0255">Endonuclease</keyword>
<accession>A0AAD7LEX5</accession>
<dbReference type="InterPro" id="IPR012337">
    <property type="entry name" value="RNaseH-like_sf"/>
</dbReference>
<keyword evidence="21" id="KW-1185">Reference proteome</keyword>
<dbReference type="GO" id="GO:0003887">
    <property type="term" value="F:DNA-directed DNA polymerase activity"/>
    <property type="evidence" value="ECO:0007669"/>
    <property type="project" value="UniProtKB-KW"/>
</dbReference>
<keyword evidence="6" id="KW-0064">Aspartyl protease</keyword>
<evidence type="ECO:0000256" key="16">
    <source>
        <dbReference type="SAM" id="MobiDB-lite"/>
    </source>
</evidence>
<dbReference type="Gene3D" id="3.30.420.10">
    <property type="entry name" value="Ribonuclease H-like superfamily/Ribonuclease H"/>
    <property type="match status" value="1"/>
</dbReference>
<dbReference type="InterPro" id="IPR001584">
    <property type="entry name" value="Integrase_cat-core"/>
</dbReference>
<dbReference type="Pfam" id="PF13975">
    <property type="entry name" value="gag-asp_proteas"/>
    <property type="match status" value="1"/>
</dbReference>
<gene>
    <name evidence="20" type="ORF">O6P43_022916</name>
</gene>
<dbReference type="Pfam" id="PF17921">
    <property type="entry name" value="Integrase_H2C2"/>
    <property type="match status" value="1"/>
</dbReference>
<keyword evidence="15" id="KW-0511">Multifunctional enzyme</keyword>
<keyword evidence="9" id="KW-0460">Magnesium</keyword>
<dbReference type="SUPFAM" id="SSF50630">
    <property type="entry name" value="Acid proteases"/>
    <property type="match status" value="1"/>
</dbReference>
<keyword evidence="12" id="KW-0239">DNA-directed DNA polymerase</keyword>
<dbReference type="InterPro" id="IPR050951">
    <property type="entry name" value="Retrovirus_Pol_polyprotein"/>
</dbReference>
<dbReference type="PROSITE" id="PS50878">
    <property type="entry name" value="RT_POL"/>
    <property type="match status" value="1"/>
</dbReference>
<name>A0AAD7LEX5_QUISA</name>
<feature type="domain" description="Integrase catalytic" evidence="19">
    <location>
        <begin position="1001"/>
        <end position="1160"/>
    </location>
</feature>
<keyword evidence="1" id="KW-0645">Protease</keyword>
<keyword evidence="8" id="KW-0378">Hydrolase</keyword>
<dbReference type="SUPFAM" id="SSF54160">
    <property type="entry name" value="Chromo domain-like"/>
    <property type="match status" value="1"/>
</dbReference>
<dbReference type="InterPro" id="IPR041588">
    <property type="entry name" value="Integrase_H2C2"/>
</dbReference>
<dbReference type="Pfam" id="PF24626">
    <property type="entry name" value="SH3_Tf2-1"/>
    <property type="match status" value="1"/>
</dbReference>
<dbReference type="SUPFAM" id="SSF56672">
    <property type="entry name" value="DNA/RNA polymerases"/>
    <property type="match status" value="1"/>
</dbReference>
<dbReference type="InterPro" id="IPR016197">
    <property type="entry name" value="Chromo-like_dom_sf"/>
</dbReference>
<reference evidence="20" key="1">
    <citation type="journal article" date="2023" name="Science">
        <title>Elucidation of the pathway for biosynthesis of saponin adjuvants from the soapbark tree.</title>
        <authorList>
            <person name="Reed J."/>
            <person name="Orme A."/>
            <person name="El-Demerdash A."/>
            <person name="Owen C."/>
            <person name="Martin L.B.B."/>
            <person name="Misra R.C."/>
            <person name="Kikuchi S."/>
            <person name="Rejzek M."/>
            <person name="Martin A.C."/>
            <person name="Harkess A."/>
            <person name="Leebens-Mack J."/>
            <person name="Louveau T."/>
            <person name="Stephenson M.J."/>
            <person name="Osbourn A."/>
        </authorList>
    </citation>
    <scope>NUCLEOTIDE SEQUENCE</scope>
    <source>
        <strain evidence="20">S10</strain>
    </source>
</reference>
<feature type="region of interest" description="Disordered" evidence="16">
    <location>
        <begin position="1281"/>
        <end position="1302"/>
    </location>
</feature>
<dbReference type="InterPro" id="IPR000477">
    <property type="entry name" value="RT_dom"/>
</dbReference>
<dbReference type="InterPro" id="IPR056924">
    <property type="entry name" value="SH3_Tf2-1"/>
</dbReference>
<dbReference type="Proteomes" id="UP001163823">
    <property type="component" value="Chromosome 9"/>
</dbReference>
<evidence type="ECO:0000256" key="6">
    <source>
        <dbReference type="ARBA" id="ARBA00022750"/>
    </source>
</evidence>
<protein>
    <submittedName>
        <fullName evidence="20">Retrotransposon protein, putative, Ty3-gypsy subclass</fullName>
    </submittedName>
</protein>
<evidence type="ECO:0000256" key="2">
    <source>
        <dbReference type="ARBA" id="ARBA00022679"/>
    </source>
</evidence>
<dbReference type="Gene3D" id="2.40.50.40">
    <property type="match status" value="1"/>
</dbReference>
<dbReference type="GO" id="GO:0003677">
    <property type="term" value="F:DNA binding"/>
    <property type="evidence" value="ECO:0007669"/>
    <property type="project" value="UniProtKB-KW"/>
</dbReference>
<keyword evidence="10" id="KW-0229">DNA integration</keyword>
<evidence type="ECO:0000313" key="20">
    <source>
        <dbReference type="EMBL" id="KAJ7956477.1"/>
    </source>
</evidence>
<dbReference type="PROSITE" id="PS50994">
    <property type="entry name" value="INTEGRASE"/>
    <property type="match status" value="1"/>
</dbReference>
<evidence type="ECO:0000259" key="19">
    <source>
        <dbReference type="PROSITE" id="PS50994"/>
    </source>
</evidence>
<keyword evidence="5" id="KW-0479">Metal-binding</keyword>
<dbReference type="GO" id="GO:0004190">
    <property type="term" value="F:aspartic-type endopeptidase activity"/>
    <property type="evidence" value="ECO:0007669"/>
    <property type="project" value="UniProtKB-KW"/>
</dbReference>
<dbReference type="GO" id="GO:0015074">
    <property type="term" value="P:DNA integration"/>
    <property type="evidence" value="ECO:0007669"/>
    <property type="project" value="UniProtKB-KW"/>
</dbReference>
<evidence type="ECO:0000259" key="17">
    <source>
        <dbReference type="PROSITE" id="PS50013"/>
    </source>
</evidence>
<evidence type="ECO:0000256" key="12">
    <source>
        <dbReference type="ARBA" id="ARBA00022932"/>
    </source>
</evidence>
<organism evidence="20 21">
    <name type="scientific">Quillaja saponaria</name>
    <name type="common">Soap bark tree</name>
    <dbReference type="NCBI Taxonomy" id="32244"/>
    <lineage>
        <taxon>Eukaryota</taxon>
        <taxon>Viridiplantae</taxon>
        <taxon>Streptophyta</taxon>
        <taxon>Embryophyta</taxon>
        <taxon>Tracheophyta</taxon>
        <taxon>Spermatophyta</taxon>
        <taxon>Magnoliopsida</taxon>
        <taxon>eudicotyledons</taxon>
        <taxon>Gunneridae</taxon>
        <taxon>Pentapetalae</taxon>
        <taxon>rosids</taxon>
        <taxon>fabids</taxon>
        <taxon>Fabales</taxon>
        <taxon>Quillajaceae</taxon>
        <taxon>Quillaja</taxon>
    </lineage>
</organism>
<dbReference type="FunFam" id="1.10.340.70:FF:000001">
    <property type="entry name" value="Retrovirus-related Pol polyprotein from transposon gypsy-like Protein"/>
    <property type="match status" value="1"/>
</dbReference>
<evidence type="ECO:0000256" key="3">
    <source>
        <dbReference type="ARBA" id="ARBA00022695"/>
    </source>
</evidence>
<dbReference type="InterPro" id="IPR043502">
    <property type="entry name" value="DNA/RNA_pol_sf"/>
</dbReference>
<keyword evidence="3" id="KW-0548">Nucleotidyltransferase</keyword>
<dbReference type="GO" id="GO:0006508">
    <property type="term" value="P:proteolysis"/>
    <property type="evidence" value="ECO:0007669"/>
    <property type="project" value="UniProtKB-KW"/>
</dbReference>
<dbReference type="EMBL" id="JARAOO010000009">
    <property type="protein sequence ID" value="KAJ7956477.1"/>
    <property type="molecule type" value="Genomic_DNA"/>
</dbReference>
<evidence type="ECO:0000313" key="21">
    <source>
        <dbReference type="Proteomes" id="UP001163823"/>
    </source>
</evidence>
<dbReference type="InterPro" id="IPR041577">
    <property type="entry name" value="RT_RNaseH_2"/>
</dbReference>
<evidence type="ECO:0000256" key="15">
    <source>
        <dbReference type="ARBA" id="ARBA00023268"/>
    </source>
</evidence>
<dbReference type="InterPro" id="IPR021109">
    <property type="entry name" value="Peptidase_aspartic_dom_sf"/>
</dbReference>
<dbReference type="GO" id="GO:0003964">
    <property type="term" value="F:RNA-directed DNA polymerase activity"/>
    <property type="evidence" value="ECO:0007669"/>
    <property type="project" value="UniProtKB-KW"/>
</dbReference>
<dbReference type="Pfam" id="PF03732">
    <property type="entry name" value="Retrotrans_gag"/>
    <property type="match status" value="1"/>
</dbReference>
<dbReference type="CDD" id="cd01647">
    <property type="entry name" value="RT_LTR"/>
    <property type="match status" value="1"/>
</dbReference>
<keyword evidence="11" id="KW-0695">RNA-directed DNA polymerase</keyword>
<feature type="domain" description="Reverse transcriptase" evidence="18">
    <location>
        <begin position="504"/>
        <end position="685"/>
    </location>
</feature>
<dbReference type="Gene3D" id="2.40.70.10">
    <property type="entry name" value="Acid Proteases"/>
    <property type="match status" value="1"/>
</dbReference>
<dbReference type="SUPFAM" id="SSF53098">
    <property type="entry name" value="Ribonuclease H-like"/>
    <property type="match status" value="1"/>
</dbReference>
<dbReference type="InterPro" id="IPR036397">
    <property type="entry name" value="RNaseH_sf"/>
</dbReference>
<keyword evidence="14" id="KW-0233">DNA recombination</keyword>
<dbReference type="InterPro" id="IPR043128">
    <property type="entry name" value="Rev_trsase/Diguanyl_cyclase"/>
</dbReference>
<evidence type="ECO:0000256" key="1">
    <source>
        <dbReference type="ARBA" id="ARBA00022670"/>
    </source>
</evidence>
<evidence type="ECO:0000256" key="11">
    <source>
        <dbReference type="ARBA" id="ARBA00022918"/>
    </source>
</evidence>
<dbReference type="CDD" id="cd09274">
    <property type="entry name" value="RNase_HI_RT_Ty3"/>
    <property type="match status" value="1"/>
</dbReference>
<dbReference type="SMART" id="SM00298">
    <property type="entry name" value="CHROMO"/>
    <property type="match status" value="1"/>
</dbReference>
<dbReference type="InterPro" id="IPR005162">
    <property type="entry name" value="Retrotrans_gag_dom"/>
</dbReference>
<evidence type="ECO:0000256" key="4">
    <source>
        <dbReference type="ARBA" id="ARBA00022722"/>
    </source>
</evidence>
<evidence type="ECO:0000256" key="5">
    <source>
        <dbReference type="ARBA" id="ARBA00022723"/>
    </source>
</evidence>
<evidence type="ECO:0000259" key="18">
    <source>
        <dbReference type="PROSITE" id="PS50878"/>
    </source>
</evidence>
<keyword evidence="13" id="KW-0238">DNA-binding</keyword>
<dbReference type="Pfam" id="PF17919">
    <property type="entry name" value="RT_RNaseH_2"/>
    <property type="match status" value="1"/>
</dbReference>
<dbReference type="Gene3D" id="3.10.10.10">
    <property type="entry name" value="HIV Type 1 Reverse Transcriptase, subunit A, domain 1"/>
    <property type="match status" value="1"/>
</dbReference>
<evidence type="ECO:0000256" key="10">
    <source>
        <dbReference type="ARBA" id="ARBA00022908"/>
    </source>
</evidence>
<keyword evidence="2" id="KW-0808">Transferase</keyword>
<dbReference type="PANTHER" id="PTHR37984">
    <property type="entry name" value="PROTEIN CBG26694"/>
    <property type="match status" value="1"/>
</dbReference>
<dbReference type="Pfam" id="PF00078">
    <property type="entry name" value="RVT_1"/>
    <property type="match status" value="1"/>
</dbReference>
<dbReference type="InterPro" id="IPR023780">
    <property type="entry name" value="Chromo_domain"/>
</dbReference>
<dbReference type="GO" id="GO:0004519">
    <property type="term" value="F:endonuclease activity"/>
    <property type="evidence" value="ECO:0007669"/>
    <property type="project" value="UniProtKB-KW"/>
</dbReference>
<proteinExistence type="predicted"/>
<dbReference type="Gene3D" id="1.10.340.70">
    <property type="match status" value="1"/>
</dbReference>
<dbReference type="InterPro" id="IPR000953">
    <property type="entry name" value="Chromo/chromo_shadow_dom"/>
</dbReference>
<dbReference type="GO" id="GO:0006310">
    <property type="term" value="P:DNA recombination"/>
    <property type="evidence" value="ECO:0007669"/>
    <property type="project" value="UniProtKB-KW"/>
</dbReference>